<name>A0AAV5EMI8_ELECO</name>
<comment type="caution">
    <text evidence="2">The sequence shown here is derived from an EMBL/GenBank/DDBJ whole genome shotgun (WGS) entry which is preliminary data.</text>
</comment>
<keyword evidence="3" id="KW-1185">Reference proteome</keyword>
<protein>
    <submittedName>
        <fullName evidence="2">Uncharacterized protein</fullName>
    </submittedName>
</protein>
<dbReference type="EMBL" id="BQKI01000076">
    <property type="protein sequence ID" value="GJN23573.1"/>
    <property type="molecule type" value="Genomic_DNA"/>
</dbReference>
<accession>A0AAV5EMI8</accession>
<reference evidence="2" key="1">
    <citation type="journal article" date="2018" name="DNA Res.">
        <title>Multiple hybrid de novo genome assembly of finger millet, an orphan allotetraploid crop.</title>
        <authorList>
            <person name="Hatakeyama M."/>
            <person name="Aluri S."/>
            <person name="Balachadran M.T."/>
            <person name="Sivarajan S.R."/>
            <person name="Patrignani A."/>
            <person name="Gruter S."/>
            <person name="Poveda L."/>
            <person name="Shimizu-Inatsugi R."/>
            <person name="Baeten J."/>
            <person name="Francoijs K.J."/>
            <person name="Nataraja K.N."/>
            <person name="Reddy Y.A.N."/>
            <person name="Phadnis S."/>
            <person name="Ravikumar R.L."/>
            <person name="Schlapbach R."/>
            <person name="Sreeman S.M."/>
            <person name="Shimizu K.K."/>
        </authorList>
    </citation>
    <scope>NUCLEOTIDE SEQUENCE</scope>
</reference>
<sequence>MSSSSSALEPHEQPRGRDVARGEQAPRPPHEPGSVTDSPPPPPDVEEEVRRGAVSDDEPDAPFPLATCRFLWCAVATFSFPGA</sequence>
<evidence type="ECO:0000256" key="1">
    <source>
        <dbReference type="SAM" id="MobiDB-lite"/>
    </source>
</evidence>
<feature type="compositionally biased region" description="Basic and acidic residues" evidence="1">
    <location>
        <begin position="9"/>
        <end position="21"/>
    </location>
</feature>
<dbReference type="Proteomes" id="UP001054889">
    <property type="component" value="Unassembled WGS sequence"/>
</dbReference>
<reference evidence="2" key="2">
    <citation type="submission" date="2021-12" db="EMBL/GenBank/DDBJ databases">
        <title>Resequencing data analysis of finger millet.</title>
        <authorList>
            <person name="Hatakeyama M."/>
            <person name="Aluri S."/>
            <person name="Balachadran M.T."/>
            <person name="Sivarajan S.R."/>
            <person name="Poveda L."/>
            <person name="Shimizu-Inatsugi R."/>
            <person name="Schlapbach R."/>
            <person name="Sreeman S.M."/>
            <person name="Shimizu K.K."/>
        </authorList>
    </citation>
    <scope>NUCLEOTIDE SEQUENCE</scope>
</reference>
<evidence type="ECO:0000313" key="3">
    <source>
        <dbReference type="Proteomes" id="UP001054889"/>
    </source>
</evidence>
<evidence type="ECO:0000313" key="2">
    <source>
        <dbReference type="EMBL" id="GJN23573.1"/>
    </source>
</evidence>
<dbReference type="AlphaFoldDB" id="A0AAV5EMI8"/>
<proteinExistence type="predicted"/>
<feature type="region of interest" description="Disordered" evidence="1">
    <location>
        <begin position="1"/>
        <end position="61"/>
    </location>
</feature>
<organism evidence="2 3">
    <name type="scientific">Eleusine coracana subsp. coracana</name>
    <dbReference type="NCBI Taxonomy" id="191504"/>
    <lineage>
        <taxon>Eukaryota</taxon>
        <taxon>Viridiplantae</taxon>
        <taxon>Streptophyta</taxon>
        <taxon>Embryophyta</taxon>
        <taxon>Tracheophyta</taxon>
        <taxon>Spermatophyta</taxon>
        <taxon>Magnoliopsida</taxon>
        <taxon>Liliopsida</taxon>
        <taxon>Poales</taxon>
        <taxon>Poaceae</taxon>
        <taxon>PACMAD clade</taxon>
        <taxon>Chloridoideae</taxon>
        <taxon>Cynodonteae</taxon>
        <taxon>Eleusininae</taxon>
        <taxon>Eleusine</taxon>
    </lineage>
</organism>
<gene>
    <name evidence="2" type="primary">gb11235</name>
    <name evidence="2" type="ORF">PR202_gb11235</name>
</gene>